<dbReference type="PRINTS" id="PR00080">
    <property type="entry name" value="SDRFAMILY"/>
</dbReference>
<keyword evidence="5" id="KW-1133">Transmembrane helix</keyword>
<reference evidence="13 14" key="1">
    <citation type="submission" date="2019-03" db="EMBL/GenBank/DDBJ databases">
        <title>The genome sequence of a newly discovered highly antifungal drug resistant Aspergillus species, Aspergillus tanneri NIH 1004.</title>
        <authorList>
            <person name="Mounaud S."/>
            <person name="Singh I."/>
            <person name="Joardar V."/>
            <person name="Pakala S."/>
            <person name="Pakala S."/>
            <person name="Venepally P."/>
            <person name="Hoover J."/>
            <person name="Nierman W."/>
            <person name="Chung J."/>
            <person name="Losada L."/>
        </authorList>
    </citation>
    <scope>NUCLEOTIDE SEQUENCE [LARGE SCALE GENOMIC DNA]</scope>
    <source>
        <strain evidence="13 14">NIH1004</strain>
    </source>
</reference>
<keyword evidence="4" id="KW-0521">NADP</keyword>
<keyword evidence="3" id="KW-0812">Transmembrane</keyword>
<comment type="similarity">
    <text evidence="2 12">Belongs to the short-chain dehydrogenases/reductases (SDR) family.</text>
</comment>
<evidence type="ECO:0000256" key="11">
    <source>
        <dbReference type="ARBA" id="ARBA00082544"/>
    </source>
</evidence>
<dbReference type="SUPFAM" id="SSF51735">
    <property type="entry name" value="NAD(P)-binding Rossmann-fold domains"/>
    <property type="match status" value="1"/>
</dbReference>
<organism evidence="13 14">
    <name type="scientific">Aspergillus tanneri</name>
    <dbReference type="NCBI Taxonomy" id="1220188"/>
    <lineage>
        <taxon>Eukaryota</taxon>
        <taxon>Fungi</taxon>
        <taxon>Dikarya</taxon>
        <taxon>Ascomycota</taxon>
        <taxon>Pezizomycotina</taxon>
        <taxon>Eurotiomycetes</taxon>
        <taxon>Eurotiomycetidae</taxon>
        <taxon>Eurotiales</taxon>
        <taxon>Aspergillaceae</taxon>
        <taxon>Aspergillus</taxon>
        <taxon>Aspergillus subgen. Circumdati</taxon>
    </lineage>
</organism>
<dbReference type="Pfam" id="PF00106">
    <property type="entry name" value="adh_short"/>
    <property type="match status" value="1"/>
</dbReference>
<evidence type="ECO:0000313" key="14">
    <source>
        <dbReference type="Proteomes" id="UP000308092"/>
    </source>
</evidence>
<dbReference type="InterPro" id="IPR002347">
    <property type="entry name" value="SDR_fam"/>
</dbReference>
<dbReference type="FunFam" id="3.40.50.720:FF:000131">
    <property type="entry name" value="Short-chain dehydrogenase/reductase 3"/>
    <property type="match status" value="1"/>
</dbReference>
<keyword evidence="14" id="KW-1185">Reference proteome</keyword>
<keyword evidence="6" id="KW-0560">Oxidoreductase</keyword>
<evidence type="ECO:0000256" key="12">
    <source>
        <dbReference type="RuleBase" id="RU000363"/>
    </source>
</evidence>
<dbReference type="InterPro" id="IPR020904">
    <property type="entry name" value="Sc_DH/Rdtase_CS"/>
</dbReference>
<accession>A0A4S3J9A6</accession>
<dbReference type="InterPro" id="IPR036291">
    <property type="entry name" value="NAD(P)-bd_dom_sf"/>
</dbReference>
<dbReference type="AlphaFoldDB" id="A0A4S3J9A6"/>
<evidence type="ECO:0000256" key="6">
    <source>
        <dbReference type="ARBA" id="ARBA00023002"/>
    </source>
</evidence>
<proteinExistence type="inferred from homology"/>
<comment type="caution">
    <text evidence="13">The sequence shown here is derived from an EMBL/GenBank/DDBJ whole genome shotgun (WGS) entry which is preliminary data.</text>
</comment>
<dbReference type="Proteomes" id="UP000308092">
    <property type="component" value="Unassembled WGS sequence"/>
</dbReference>
<dbReference type="PANTHER" id="PTHR24322">
    <property type="entry name" value="PKSB"/>
    <property type="match status" value="1"/>
</dbReference>
<evidence type="ECO:0000256" key="8">
    <source>
        <dbReference type="ARBA" id="ARBA00023136"/>
    </source>
</evidence>
<evidence type="ECO:0000313" key="13">
    <source>
        <dbReference type="EMBL" id="THC89531.1"/>
    </source>
</evidence>
<dbReference type="GO" id="GO:0044550">
    <property type="term" value="P:secondary metabolite biosynthetic process"/>
    <property type="evidence" value="ECO:0007669"/>
    <property type="project" value="UniProtKB-ARBA"/>
</dbReference>
<dbReference type="GO" id="GO:0016020">
    <property type="term" value="C:membrane"/>
    <property type="evidence" value="ECO:0007669"/>
    <property type="project" value="UniProtKB-SubCell"/>
</dbReference>
<dbReference type="CDD" id="cd05339">
    <property type="entry name" value="17beta-HSDXI-like_SDR_c"/>
    <property type="match status" value="1"/>
</dbReference>
<evidence type="ECO:0000256" key="2">
    <source>
        <dbReference type="ARBA" id="ARBA00006484"/>
    </source>
</evidence>
<comment type="function">
    <text evidence="9">Catalyzes the reduction of all-trans-retinal to all-trans-retinol in the presence of NADPH.</text>
</comment>
<comment type="subcellular location">
    <subcellularLocation>
        <location evidence="1">Membrane</location>
        <topology evidence="1">Multi-pass membrane protein</topology>
    </subcellularLocation>
</comment>
<sequence length="351" mass="39030">MNELRLMEASSINRCVTGFTADVFGKLIQQIFLNPWRVLPLVLVAYCTAKGKQTTQRYPRTFQWLQILASLAILRRTNSWANRRALDNGTSDCYDWTREVVVLTGGSNGIGKQIAILLGNRGIKVAVLDIQPPQDELPPTVRYCKCDITYPAEVSEVAANIRATMGEPTVLINNAGLCSSRTILSGTEAQTRLQFEVNTLSHYWLSREYLPSMIQRNHGMVVTVASQAGYVTTPNMVDYSATKAAAISFHEGLGAELVSRYNAPRVRTVLVTQGFTQTALISELTPEDTWFNPLLLPETVAEAIVKQVLTGSSGHVLVPGSTGWLAKIFRGFPLWYQHKLRVRLERLMRAS</sequence>
<evidence type="ECO:0000256" key="1">
    <source>
        <dbReference type="ARBA" id="ARBA00004141"/>
    </source>
</evidence>
<evidence type="ECO:0000256" key="3">
    <source>
        <dbReference type="ARBA" id="ARBA00022692"/>
    </source>
</evidence>
<evidence type="ECO:0000256" key="9">
    <source>
        <dbReference type="ARBA" id="ARBA00059620"/>
    </source>
</evidence>
<dbReference type="PROSITE" id="PS00061">
    <property type="entry name" value="ADH_SHORT"/>
    <property type="match status" value="1"/>
</dbReference>
<name>A0A4S3J9A6_9EURO</name>
<evidence type="ECO:0000256" key="10">
    <source>
        <dbReference type="ARBA" id="ARBA00068717"/>
    </source>
</evidence>
<evidence type="ECO:0000256" key="4">
    <source>
        <dbReference type="ARBA" id="ARBA00022857"/>
    </source>
</evidence>
<gene>
    <name evidence="13" type="ORF">EYZ11_011020</name>
</gene>
<dbReference type="STRING" id="1220188.A0A4S3J9A6"/>
<evidence type="ECO:0000256" key="7">
    <source>
        <dbReference type="ARBA" id="ARBA00023098"/>
    </source>
</evidence>
<protein>
    <recommendedName>
        <fullName evidence="10">Short-chain dehydrogenase/reductase 3</fullName>
    </recommendedName>
    <alternativeName>
        <fullName evidence="11">Retinal short-chain dehydrogenase/reductase 1</fullName>
    </alternativeName>
</protein>
<keyword evidence="7" id="KW-0443">Lipid metabolism</keyword>
<dbReference type="PANTHER" id="PTHR24322:SF736">
    <property type="entry name" value="RETINOL DEHYDROGENASE 10"/>
    <property type="match status" value="1"/>
</dbReference>
<dbReference type="GO" id="GO:0052650">
    <property type="term" value="F:all-trans-retinol dehydrogenase (NADP+) activity"/>
    <property type="evidence" value="ECO:0007669"/>
    <property type="project" value="UniProtKB-ARBA"/>
</dbReference>
<keyword evidence="8" id="KW-0472">Membrane</keyword>
<dbReference type="EMBL" id="SOSA01000641">
    <property type="protein sequence ID" value="THC89531.1"/>
    <property type="molecule type" value="Genomic_DNA"/>
</dbReference>
<dbReference type="Gene3D" id="3.40.50.720">
    <property type="entry name" value="NAD(P)-binding Rossmann-like Domain"/>
    <property type="match status" value="1"/>
</dbReference>
<evidence type="ECO:0000256" key="5">
    <source>
        <dbReference type="ARBA" id="ARBA00022989"/>
    </source>
</evidence>
<dbReference type="VEuPathDB" id="FungiDB:EYZ11_011020"/>
<dbReference type="PRINTS" id="PR00081">
    <property type="entry name" value="GDHRDH"/>
</dbReference>